<protein>
    <submittedName>
        <fullName evidence="1">Uncharacterized protein</fullName>
    </submittedName>
</protein>
<name>A0A212L047_9BACT</name>
<evidence type="ECO:0000313" key="1">
    <source>
        <dbReference type="EMBL" id="SCM70944.1"/>
    </source>
</evidence>
<gene>
    <name evidence="1" type="ORF">KL86DES1_10734</name>
</gene>
<proteinExistence type="predicted"/>
<sequence>MLSQDGQRFLGRSTHYARTLFDLAVVTRLNRKGSVQAANLLTRAHSSHLSSNVPVLSLSGEIDSNSFARACL</sequence>
<accession>A0A212L047</accession>
<reference evidence="1" key="1">
    <citation type="submission" date="2016-08" db="EMBL/GenBank/DDBJ databases">
        <authorList>
            <person name="Seilhamer J.J."/>
        </authorList>
    </citation>
    <scope>NUCLEOTIDE SEQUENCE</scope>
    <source>
        <strain evidence="1">86-1</strain>
    </source>
</reference>
<organism evidence="1">
    <name type="scientific">uncultured Desulfovibrio sp</name>
    <dbReference type="NCBI Taxonomy" id="167968"/>
    <lineage>
        <taxon>Bacteria</taxon>
        <taxon>Pseudomonadati</taxon>
        <taxon>Thermodesulfobacteriota</taxon>
        <taxon>Desulfovibrionia</taxon>
        <taxon>Desulfovibrionales</taxon>
        <taxon>Desulfovibrionaceae</taxon>
        <taxon>Desulfovibrio</taxon>
        <taxon>environmental samples</taxon>
    </lineage>
</organism>
<dbReference type="EMBL" id="FMJC01000001">
    <property type="protein sequence ID" value="SCM70944.1"/>
    <property type="molecule type" value="Genomic_DNA"/>
</dbReference>
<dbReference type="AlphaFoldDB" id="A0A212L047"/>